<evidence type="ECO:0000313" key="7">
    <source>
        <dbReference type="Proteomes" id="UP000278222"/>
    </source>
</evidence>
<dbReference type="RefSeq" id="WP_123689974.1">
    <property type="nucleotide sequence ID" value="NZ_AP019700.1"/>
</dbReference>
<evidence type="ECO:0000256" key="2">
    <source>
        <dbReference type="ARBA" id="ARBA00022649"/>
    </source>
</evidence>
<proteinExistence type="predicted"/>
<dbReference type="PANTHER" id="PTHR34139:SF1">
    <property type="entry name" value="RNASE MJ1380-RELATED"/>
    <property type="match status" value="1"/>
</dbReference>
<evidence type="ECO:0000256" key="4">
    <source>
        <dbReference type="ARBA" id="ARBA00022741"/>
    </source>
</evidence>
<comment type="caution">
    <text evidence="6">The sequence shown here is derived from an EMBL/GenBank/DDBJ whole genome shotgun (WGS) entry which is preliminary data.</text>
</comment>
<dbReference type="PANTHER" id="PTHR34139">
    <property type="entry name" value="UPF0331 PROTEIN MJ0127"/>
    <property type="match status" value="1"/>
</dbReference>
<evidence type="ECO:0000256" key="1">
    <source>
        <dbReference type="ARBA" id="ARBA00022553"/>
    </source>
</evidence>
<gene>
    <name evidence="6" type="ORF">EDC65_2412</name>
</gene>
<evidence type="ECO:0000256" key="3">
    <source>
        <dbReference type="ARBA" id="ARBA00022722"/>
    </source>
</evidence>
<dbReference type="InterPro" id="IPR051813">
    <property type="entry name" value="HepT_RNase_toxin"/>
</dbReference>
<evidence type="ECO:0000313" key="6">
    <source>
        <dbReference type="EMBL" id="ROP90561.1"/>
    </source>
</evidence>
<dbReference type="AlphaFoldDB" id="A0A3N1LC32"/>
<keyword evidence="7" id="KW-1185">Reference proteome</keyword>
<keyword evidence="5" id="KW-0378">Hydrolase</keyword>
<dbReference type="Proteomes" id="UP000278222">
    <property type="component" value="Unassembled WGS sequence"/>
</dbReference>
<dbReference type="OrthoDB" id="4829434at2"/>
<dbReference type="GO" id="GO:0000166">
    <property type="term" value="F:nucleotide binding"/>
    <property type="evidence" value="ECO:0007669"/>
    <property type="project" value="UniProtKB-KW"/>
</dbReference>
<evidence type="ECO:0000256" key="5">
    <source>
        <dbReference type="ARBA" id="ARBA00022801"/>
    </source>
</evidence>
<dbReference type="Pfam" id="PF01934">
    <property type="entry name" value="HepT-like"/>
    <property type="match status" value="1"/>
</dbReference>
<reference evidence="6 7" key="1">
    <citation type="submission" date="2018-11" db="EMBL/GenBank/DDBJ databases">
        <title>Genomic Encyclopedia of Type Strains, Phase IV (KMG-IV): sequencing the most valuable type-strain genomes for metagenomic binning, comparative biology and taxonomic classification.</title>
        <authorList>
            <person name="Goeker M."/>
        </authorList>
    </citation>
    <scope>NUCLEOTIDE SEQUENCE [LARGE SCALE GENOMIC DNA]</scope>
    <source>
        <strain evidence="6 7">DSM 5900</strain>
    </source>
</reference>
<name>A0A3N1LC32_9PROT</name>
<keyword evidence="4" id="KW-0547">Nucleotide-binding</keyword>
<dbReference type="GO" id="GO:0004540">
    <property type="term" value="F:RNA nuclease activity"/>
    <property type="evidence" value="ECO:0007669"/>
    <property type="project" value="InterPro"/>
</dbReference>
<protein>
    <submittedName>
        <fullName evidence="6">Uncharacterized protein with HEPN domain</fullName>
    </submittedName>
</protein>
<organism evidence="6 7">
    <name type="scientific">Stella humosa</name>
    <dbReference type="NCBI Taxonomy" id="94"/>
    <lineage>
        <taxon>Bacteria</taxon>
        <taxon>Pseudomonadati</taxon>
        <taxon>Pseudomonadota</taxon>
        <taxon>Alphaproteobacteria</taxon>
        <taxon>Rhodospirillales</taxon>
        <taxon>Stellaceae</taxon>
        <taxon>Stella</taxon>
    </lineage>
</organism>
<keyword evidence="2" id="KW-1277">Toxin-antitoxin system</keyword>
<dbReference type="InterPro" id="IPR008201">
    <property type="entry name" value="HepT-like"/>
</dbReference>
<dbReference type="EMBL" id="RJKX01000014">
    <property type="protein sequence ID" value="ROP90561.1"/>
    <property type="molecule type" value="Genomic_DNA"/>
</dbReference>
<keyword evidence="1" id="KW-0597">Phosphoprotein</keyword>
<dbReference type="GO" id="GO:0110001">
    <property type="term" value="C:toxin-antitoxin complex"/>
    <property type="evidence" value="ECO:0007669"/>
    <property type="project" value="InterPro"/>
</dbReference>
<dbReference type="GO" id="GO:0016787">
    <property type="term" value="F:hydrolase activity"/>
    <property type="evidence" value="ECO:0007669"/>
    <property type="project" value="UniProtKB-KW"/>
</dbReference>
<keyword evidence="3" id="KW-0540">Nuclease</keyword>
<sequence length="112" mass="12711">MQPDDAIRIRHMVEAADAALRFVDGRQATELDRDQMLLFALVRAIEIIGEAASRVSAESRAACPGVPWPAVVAMRNRLVHAYFDIDRRILWKTATEEIPQLRVQLLTFLPEE</sequence>
<accession>A0A3N1LC32</accession>